<dbReference type="SUPFAM" id="SSF54862">
    <property type="entry name" value="4Fe-4S ferredoxins"/>
    <property type="match status" value="1"/>
</dbReference>
<name>A0A545T412_9PROT</name>
<dbReference type="SMART" id="SM00926">
    <property type="entry name" value="Molybdop_Fe4S4"/>
    <property type="match status" value="1"/>
</dbReference>
<dbReference type="InterPro" id="IPR006656">
    <property type="entry name" value="Mopterin_OxRdtase"/>
</dbReference>
<dbReference type="GO" id="GO:0008863">
    <property type="term" value="F:formate dehydrogenase (NAD+) activity"/>
    <property type="evidence" value="ECO:0007669"/>
    <property type="project" value="InterPro"/>
</dbReference>
<dbReference type="Gene3D" id="2.20.25.90">
    <property type="entry name" value="ADC-like domains"/>
    <property type="match status" value="1"/>
</dbReference>
<evidence type="ECO:0000256" key="2">
    <source>
        <dbReference type="ARBA" id="ARBA00022485"/>
    </source>
</evidence>
<evidence type="ECO:0000313" key="12">
    <source>
        <dbReference type="Proteomes" id="UP000315252"/>
    </source>
</evidence>
<dbReference type="PIRSF" id="PIRSF036643">
    <property type="entry name" value="FDH_alpha"/>
    <property type="match status" value="1"/>
</dbReference>
<dbReference type="GO" id="GO:1990204">
    <property type="term" value="C:oxidoreductase complex"/>
    <property type="evidence" value="ECO:0007669"/>
    <property type="project" value="UniProtKB-ARBA"/>
</dbReference>
<dbReference type="InterPro" id="IPR050123">
    <property type="entry name" value="Prok_molybdopt-oxidoreductase"/>
</dbReference>
<dbReference type="AlphaFoldDB" id="A0A545T412"/>
<evidence type="ECO:0000313" key="11">
    <source>
        <dbReference type="EMBL" id="TQV71967.1"/>
    </source>
</evidence>
<dbReference type="Pfam" id="PF00384">
    <property type="entry name" value="Molybdopterin"/>
    <property type="match status" value="1"/>
</dbReference>
<dbReference type="Gene3D" id="3.40.50.740">
    <property type="match status" value="1"/>
</dbReference>
<organism evidence="11 12">
    <name type="scientific">Denitrobaculum tricleocarpae</name>
    <dbReference type="NCBI Taxonomy" id="2591009"/>
    <lineage>
        <taxon>Bacteria</taxon>
        <taxon>Pseudomonadati</taxon>
        <taxon>Pseudomonadota</taxon>
        <taxon>Alphaproteobacteria</taxon>
        <taxon>Rhodospirillales</taxon>
        <taxon>Rhodospirillaceae</taxon>
        <taxon>Denitrobaculum</taxon>
    </lineage>
</organism>
<dbReference type="CDD" id="cd02790">
    <property type="entry name" value="MopB_CT_Formate-Dh_H"/>
    <property type="match status" value="1"/>
</dbReference>
<dbReference type="Gene3D" id="3.40.228.10">
    <property type="entry name" value="Dimethylsulfoxide Reductase, domain 2"/>
    <property type="match status" value="1"/>
</dbReference>
<dbReference type="InterPro" id="IPR041924">
    <property type="entry name" value="Formate_Dh-H_N"/>
</dbReference>
<protein>
    <submittedName>
        <fullName evidence="11">Formate dehydrogenase subunit alpha</fullName>
    </submittedName>
</protein>
<keyword evidence="3" id="KW-0479">Metal-binding</keyword>
<dbReference type="Gene3D" id="2.40.40.20">
    <property type="match status" value="1"/>
</dbReference>
<evidence type="ECO:0000256" key="7">
    <source>
        <dbReference type="ARBA" id="ARBA00023014"/>
    </source>
</evidence>
<dbReference type="InterPro" id="IPR001041">
    <property type="entry name" value="2Fe-2S_ferredoxin-type"/>
</dbReference>
<dbReference type="InterPro" id="IPR006478">
    <property type="entry name" value="Formate_DH_asu"/>
</dbReference>
<dbReference type="InterPro" id="IPR006963">
    <property type="entry name" value="Mopterin_OxRdtase_4Fe-4S_dom"/>
</dbReference>
<evidence type="ECO:0000259" key="9">
    <source>
        <dbReference type="PROSITE" id="PS51379"/>
    </source>
</evidence>
<dbReference type="EMBL" id="VHSH01000013">
    <property type="protein sequence ID" value="TQV71967.1"/>
    <property type="molecule type" value="Genomic_DNA"/>
</dbReference>
<keyword evidence="7" id="KW-0411">Iron-sulfur</keyword>
<proteinExistence type="inferred from homology"/>
<reference evidence="11 12" key="1">
    <citation type="submission" date="2019-06" db="EMBL/GenBank/DDBJ databases">
        <title>Whole genome sequence for Rhodospirillaceae sp. R148.</title>
        <authorList>
            <person name="Wang G."/>
        </authorList>
    </citation>
    <scope>NUCLEOTIDE SEQUENCE [LARGE SCALE GENOMIC DNA]</scope>
    <source>
        <strain evidence="11 12">R148</strain>
    </source>
</reference>
<dbReference type="PANTHER" id="PTHR43105">
    <property type="entry name" value="RESPIRATORY NITRATE REDUCTASE"/>
    <property type="match status" value="1"/>
</dbReference>
<comment type="similarity">
    <text evidence="1">In the C-terminal section; belongs to the prokaryotic molybdopterin-containing oxidoreductase family.</text>
</comment>
<dbReference type="InterPro" id="IPR006655">
    <property type="entry name" value="Mopterin_OxRdtase_prok_CS"/>
</dbReference>
<evidence type="ECO:0000256" key="5">
    <source>
        <dbReference type="ARBA" id="ARBA00023002"/>
    </source>
</evidence>
<dbReference type="Pfam" id="PF13510">
    <property type="entry name" value="Fer2_4"/>
    <property type="match status" value="1"/>
</dbReference>
<dbReference type="InterPro" id="IPR017900">
    <property type="entry name" value="4Fe4S_Fe_S_CS"/>
</dbReference>
<feature type="domain" description="4Fe-4S ferredoxin-type" evidence="9">
    <location>
        <begin position="139"/>
        <end position="169"/>
    </location>
</feature>
<dbReference type="PROSITE" id="PS51379">
    <property type="entry name" value="4FE4S_FER_2"/>
    <property type="match status" value="2"/>
</dbReference>
<dbReference type="InterPro" id="IPR006657">
    <property type="entry name" value="MoPterin_dinucl-bd_dom"/>
</dbReference>
<sequence length="921" mass="101647">MTSAVTFNLNGQDVTAQDGETIWQVAQRQGVEIPHLCYSPEPGYREDGNCRVCMVEIEGERTLAASCIRTPTEGMKVNTASDRAKKSRELVFELLVADQPAREVAHDPESKFWNWASDIGVTESRFPAKEHHAPDISHTAMSVHLDACINCGLCVRACREVQVNDVIGMAYRGGHAKVIFDFDTEMGESTCVACGECVQACPTGALMESSLLNDQGVRTEFEDRDVDTLCPFCGVGCQTTAHVKDDKIISVDGRDGPANENRLCVKGRFGYDYIDHAGRLTKPLIRRDDAPKDWQAEMRDGDYSAVFREATWEEALERATGGLRAIRDEHGPFSMAGFGSAKGSNEEAYLFQKLVRTGFGSNNVDHCTRLCHASSVAALMETVGSGAVSAPFTAIDDAECAIVIGARPAQNHPVAATYFKRAAKRGTKLIIMDPRGQNLSRYASHSLQFKAGRDVALLNAMLYTIIEEELYDRQYVQANTEGFEELQERVKDYSPEEMEKVCGIEAAVIRDVARTYATARTSIIFWGMGISQHVHGTDNSRCLITLALITGQVGRPGTGLHPLRGQNNVQGASDAGLIPMFYPDYRSVETDEVRESIESFWGKPMDPKRGLTVVETINAIHDGQVKAMYIMGENPAMSDPDQNHARQALAKLEHLVVQDIFMTETAWHADVILPASAHAEKTGTFTNTNRQVQLARQVVPPPGEARQDWWITQALAQGIGLDWSYLHPKDVFAEMAQVMPSLNNITWDRLEREDSVTYPCDAPDEPGNEIIFVNGFPTTSGRGKIVPAKLIPPDELPDNDYPMVLTTGRMLEHWHTGAMTRRATALDMLEPEAVVMVNARDILRMGVEPGDYVQVQTRRGTILLKVRQDGDVPEGMLFIPFCFAEAAANVLTNPQLDPFGKIPEFKFCAARIEPVQAVAAQ</sequence>
<dbReference type="SUPFAM" id="SSF53706">
    <property type="entry name" value="Formate dehydrogenase/DMSO reductase, domains 1-3"/>
    <property type="match status" value="1"/>
</dbReference>
<evidence type="ECO:0000256" key="4">
    <source>
        <dbReference type="ARBA" id="ARBA00022737"/>
    </source>
</evidence>
<dbReference type="GO" id="GO:0022904">
    <property type="term" value="P:respiratory electron transport chain"/>
    <property type="evidence" value="ECO:0007669"/>
    <property type="project" value="TreeGrafter"/>
</dbReference>
<evidence type="ECO:0000256" key="6">
    <source>
        <dbReference type="ARBA" id="ARBA00023004"/>
    </source>
</evidence>
<dbReference type="InterPro" id="IPR036010">
    <property type="entry name" value="2Fe-2S_ferredoxin-like_sf"/>
</dbReference>
<comment type="caution">
    <text evidence="11">The sequence shown here is derived from an EMBL/GenBank/DDBJ whole genome shotgun (WGS) entry which is preliminary data.</text>
</comment>
<evidence type="ECO:0000259" key="8">
    <source>
        <dbReference type="PROSITE" id="PS51085"/>
    </source>
</evidence>
<dbReference type="Gene3D" id="3.30.70.20">
    <property type="match status" value="1"/>
</dbReference>
<feature type="domain" description="4Fe-4S ferredoxin-type" evidence="9">
    <location>
        <begin position="182"/>
        <end position="211"/>
    </location>
</feature>
<dbReference type="PANTHER" id="PTHR43105:SF14">
    <property type="entry name" value="FORMATE DEHYDROGENASE H"/>
    <property type="match status" value="1"/>
</dbReference>
<dbReference type="GO" id="GO:0016020">
    <property type="term" value="C:membrane"/>
    <property type="evidence" value="ECO:0007669"/>
    <property type="project" value="TreeGrafter"/>
</dbReference>
<dbReference type="NCBIfam" id="TIGR01591">
    <property type="entry name" value="Fdh-alpha"/>
    <property type="match status" value="1"/>
</dbReference>
<dbReference type="SUPFAM" id="SSF50692">
    <property type="entry name" value="ADC-like"/>
    <property type="match status" value="1"/>
</dbReference>
<keyword evidence="2" id="KW-0004">4Fe-4S</keyword>
<evidence type="ECO:0000259" key="10">
    <source>
        <dbReference type="PROSITE" id="PS51669"/>
    </source>
</evidence>
<evidence type="ECO:0000256" key="1">
    <source>
        <dbReference type="ARBA" id="ARBA00007023"/>
    </source>
</evidence>
<dbReference type="Pfam" id="PF04879">
    <property type="entry name" value="Molybdop_Fe4S4"/>
    <property type="match status" value="1"/>
</dbReference>
<dbReference type="CDD" id="cd00207">
    <property type="entry name" value="fer2"/>
    <property type="match status" value="1"/>
</dbReference>
<dbReference type="GO" id="GO:0015942">
    <property type="term" value="P:formate metabolic process"/>
    <property type="evidence" value="ECO:0007669"/>
    <property type="project" value="InterPro"/>
</dbReference>
<dbReference type="PROSITE" id="PS00198">
    <property type="entry name" value="4FE4S_FER_1"/>
    <property type="match status" value="1"/>
</dbReference>
<gene>
    <name evidence="11" type="ORF">FKG95_26500</name>
</gene>
<dbReference type="OrthoDB" id="9803192at2"/>
<evidence type="ECO:0000256" key="3">
    <source>
        <dbReference type="ARBA" id="ARBA00022723"/>
    </source>
</evidence>
<dbReference type="GO" id="GO:0051539">
    <property type="term" value="F:4 iron, 4 sulfur cluster binding"/>
    <property type="evidence" value="ECO:0007669"/>
    <property type="project" value="UniProtKB-KW"/>
</dbReference>
<keyword evidence="5" id="KW-0560">Oxidoreductase</keyword>
<dbReference type="PROSITE" id="PS51669">
    <property type="entry name" value="4FE4S_MOW_BIS_MGD"/>
    <property type="match status" value="1"/>
</dbReference>
<keyword evidence="4" id="KW-0677">Repeat</keyword>
<dbReference type="InterPro" id="IPR009010">
    <property type="entry name" value="Asp_de-COase-like_dom_sf"/>
</dbReference>
<accession>A0A545T412</accession>
<keyword evidence="6" id="KW-0408">Iron</keyword>
<dbReference type="InterPro" id="IPR017896">
    <property type="entry name" value="4Fe4S_Fe-S-bd"/>
</dbReference>
<dbReference type="Pfam" id="PF12838">
    <property type="entry name" value="Fer4_7"/>
    <property type="match status" value="1"/>
</dbReference>
<dbReference type="FunFam" id="3.30.70.20:FF:000035">
    <property type="entry name" value="Iron hydrogenase 1"/>
    <property type="match status" value="1"/>
</dbReference>
<dbReference type="GO" id="GO:0046872">
    <property type="term" value="F:metal ion binding"/>
    <property type="evidence" value="ECO:0007669"/>
    <property type="project" value="UniProtKB-KW"/>
</dbReference>
<dbReference type="Proteomes" id="UP000315252">
    <property type="component" value="Unassembled WGS sequence"/>
</dbReference>
<dbReference type="GO" id="GO:0043546">
    <property type="term" value="F:molybdopterin cofactor binding"/>
    <property type="evidence" value="ECO:0007669"/>
    <property type="project" value="InterPro"/>
</dbReference>
<dbReference type="SUPFAM" id="SSF54292">
    <property type="entry name" value="2Fe-2S ferredoxin-like"/>
    <property type="match status" value="1"/>
</dbReference>
<feature type="domain" description="4Fe-4S Mo/W bis-MGD-type" evidence="10">
    <location>
        <begin position="223"/>
        <end position="278"/>
    </location>
</feature>
<dbReference type="Gene3D" id="3.10.20.740">
    <property type="match status" value="1"/>
</dbReference>
<feature type="domain" description="2Fe-2S ferredoxin-type" evidence="8">
    <location>
        <begin position="3"/>
        <end position="83"/>
    </location>
</feature>
<dbReference type="CDD" id="cd02753">
    <property type="entry name" value="MopB_Formate-Dh-H"/>
    <property type="match status" value="1"/>
</dbReference>
<dbReference type="PROSITE" id="PS51085">
    <property type="entry name" value="2FE2S_FER_2"/>
    <property type="match status" value="1"/>
</dbReference>
<dbReference type="InterPro" id="IPR041925">
    <property type="entry name" value="CT_Formate-Dh_H"/>
</dbReference>
<dbReference type="Pfam" id="PF01568">
    <property type="entry name" value="Molydop_binding"/>
    <property type="match status" value="1"/>
</dbReference>
<keyword evidence="12" id="KW-1185">Reference proteome</keyword>
<dbReference type="GO" id="GO:0003954">
    <property type="term" value="F:NADH dehydrogenase activity"/>
    <property type="evidence" value="ECO:0007669"/>
    <property type="project" value="TreeGrafter"/>
</dbReference>
<dbReference type="PROSITE" id="PS00490">
    <property type="entry name" value="MOLYBDOPTERIN_PROK_2"/>
    <property type="match status" value="1"/>
</dbReference>